<name>A0A8E0NAD8_9CAUL</name>
<comment type="caution">
    <text evidence="2">The sequence shown here is derived from an EMBL/GenBank/DDBJ whole genome shotgun (WGS) entry which is preliminary data.</text>
</comment>
<evidence type="ECO:0000313" key="3">
    <source>
        <dbReference type="Proteomes" id="UP000016569"/>
    </source>
</evidence>
<proteinExistence type="predicted"/>
<organism evidence="2 3">
    <name type="scientific">Brevundimonas abyssalis TAR-001</name>
    <dbReference type="NCBI Taxonomy" id="1391729"/>
    <lineage>
        <taxon>Bacteria</taxon>
        <taxon>Pseudomonadati</taxon>
        <taxon>Pseudomonadota</taxon>
        <taxon>Alphaproteobacteria</taxon>
        <taxon>Caulobacterales</taxon>
        <taxon>Caulobacteraceae</taxon>
        <taxon>Brevundimonas</taxon>
    </lineage>
</organism>
<dbReference type="Proteomes" id="UP000016569">
    <property type="component" value="Unassembled WGS sequence"/>
</dbReference>
<evidence type="ECO:0000313" key="2">
    <source>
        <dbReference type="EMBL" id="GAD57913.1"/>
    </source>
</evidence>
<sequence length="141" mass="15168">MLDAIGQRRLRIHRGLERRCARPAQKQSAHHGGPGCIFHRRCVHLEPGHMPSWGDEEGRRRLASIQQEPFMATPPKKPATRTAKKAAPKKAAPRAAAKPKTAKPKTAKPAPEPEAAAAAATRPRPSRTPSPPSPSAPNNAA</sequence>
<reference evidence="3" key="1">
    <citation type="journal article" date="2013" name="Genome Announc.">
        <title>Draft Genome Sequence of the Dimorphic Prosthecate Bacterium Brevundimonas abyssalis TAR-001T.</title>
        <authorList>
            <person name="Tsubouchi T."/>
            <person name="Nishi S."/>
            <person name="Usui K."/>
            <person name="Shimane Y."/>
            <person name="Takaki Y."/>
            <person name="Maruyama T."/>
            <person name="Hatada Y."/>
        </authorList>
    </citation>
    <scope>NUCLEOTIDE SEQUENCE [LARGE SCALE GENOMIC DNA]</scope>
    <source>
        <strain evidence="3">TAR-001</strain>
    </source>
</reference>
<accession>A0A8E0NAD8</accession>
<dbReference type="EMBL" id="BATC01000002">
    <property type="protein sequence ID" value="GAD57913.1"/>
    <property type="molecule type" value="Genomic_DNA"/>
</dbReference>
<feature type="compositionally biased region" description="Low complexity" evidence="1">
    <location>
        <begin position="107"/>
        <end position="123"/>
    </location>
</feature>
<feature type="compositionally biased region" description="Pro residues" evidence="1">
    <location>
        <begin position="126"/>
        <end position="135"/>
    </location>
</feature>
<feature type="compositionally biased region" description="Basic residues" evidence="1">
    <location>
        <begin position="78"/>
        <end position="92"/>
    </location>
</feature>
<keyword evidence="3" id="KW-1185">Reference proteome</keyword>
<dbReference type="AlphaFoldDB" id="A0A8E0NAD8"/>
<evidence type="ECO:0000256" key="1">
    <source>
        <dbReference type="SAM" id="MobiDB-lite"/>
    </source>
</evidence>
<protein>
    <submittedName>
        <fullName evidence="2">Uncharacterized protein</fullName>
    </submittedName>
</protein>
<gene>
    <name evidence="2" type="ORF">MBEBAB_0163</name>
</gene>
<feature type="region of interest" description="Disordered" evidence="1">
    <location>
        <begin position="47"/>
        <end position="141"/>
    </location>
</feature>